<evidence type="ECO:0000313" key="2">
    <source>
        <dbReference type="EMBL" id="RMC15717.1"/>
    </source>
</evidence>
<evidence type="ECO:0000313" key="3">
    <source>
        <dbReference type="Proteomes" id="UP000269221"/>
    </source>
</evidence>
<protein>
    <submittedName>
        <fullName evidence="2">Uncharacterized protein</fullName>
    </submittedName>
</protein>
<dbReference type="EMBL" id="QRBI01000104">
    <property type="protein sequence ID" value="RMC15717.1"/>
    <property type="molecule type" value="Genomic_DNA"/>
</dbReference>
<feature type="region of interest" description="Disordered" evidence="1">
    <location>
        <begin position="58"/>
        <end position="85"/>
    </location>
</feature>
<dbReference type="AlphaFoldDB" id="A0A3M0L8Z5"/>
<accession>A0A3M0L8Z5</accession>
<reference evidence="2 3" key="1">
    <citation type="submission" date="2018-07" db="EMBL/GenBank/DDBJ databases">
        <title>A high quality draft genome assembly of the barn swallow (H. rustica rustica).</title>
        <authorList>
            <person name="Formenti G."/>
            <person name="Chiara M."/>
            <person name="Poveda L."/>
            <person name="Francoijs K.-J."/>
            <person name="Bonisoli-Alquati A."/>
            <person name="Canova L."/>
            <person name="Gianfranceschi L."/>
            <person name="Horner D.S."/>
            <person name="Saino N."/>
        </authorList>
    </citation>
    <scope>NUCLEOTIDE SEQUENCE [LARGE SCALE GENOMIC DNA]</scope>
    <source>
        <strain evidence="2">Chelidonia</strain>
        <tissue evidence="2">Blood</tissue>
    </source>
</reference>
<proteinExistence type="predicted"/>
<evidence type="ECO:0000256" key="1">
    <source>
        <dbReference type="SAM" id="MobiDB-lite"/>
    </source>
</evidence>
<keyword evidence="3" id="KW-1185">Reference proteome</keyword>
<name>A0A3M0L8Z5_HIRRU</name>
<dbReference type="Proteomes" id="UP000269221">
    <property type="component" value="Unassembled WGS sequence"/>
</dbReference>
<sequence length="161" mass="18511">MPGCSWCRPAQAKAKPIRHGSGVSVIFKKKNKKGIVRNKLYSEKRIVRICEWSNFADTKDKERKTQSDKCTRSSQKSEKHILEKQIPMRDSKAKKSCFPNNAALSVRIECEFDYLGRNKSLGTTDCAYVRRICQHSRTSKIISGRVKAYVWKEKPKAINTE</sequence>
<gene>
    <name evidence="2" type="ORF">DUI87_07920</name>
</gene>
<organism evidence="2 3">
    <name type="scientific">Hirundo rustica rustica</name>
    <dbReference type="NCBI Taxonomy" id="333673"/>
    <lineage>
        <taxon>Eukaryota</taxon>
        <taxon>Metazoa</taxon>
        <taxon>Chordata</taxon>
        <taxon>Craniata</taxon>
        <taxon>Vertebrata</taxon>
        <taxon>Euteleostomi</taxon>
        <taxon>Archelosauria</taxon>
        <taxon>Archosauria</taxon>
        <taxon>Dinosauria</taxon>
        <taxon>Saurischia</taxon>
        <taxon>Theropoda</taxon>
        <taxon>Coelurosauria</taxon>
        <taxon>Aves</taxon>
        <taxon>Neognathae</taxon>
        <taxon>Neoaves</taxon>
        <taxon>Telluraves</taxon>
        <taxon>Australaves</taxon>
        <taxon>Passeriformes</taxon>
        <taxon>Sylvioidea</taxon>
        <taxon>Hirundinidae</taxon>
        <taxon>Hirundo</taxon>
    </lineage>
</organism>
<comment type="caution">
    <text evidence="2">The sequence shown here is derived from an EMBL/GenBank/DDBJ whole genome shotgun (WGS) entry which is preliminary data.</text>
</comment>